<organism evidence="2 3">
    <name type="scientific">Glutamicibacter arilaitensis (strain DSM 16368 / CIP 108037 / IAM 15318 / JCM 13566 / NCIMB 14258 / Re117)</name>
    <name type="common">Arthrobacter arilaitensis</name>
    <dbReference type="NCBI Taxonomy" id="861360"/>
    <lineage>
        <taxon>Bacteria</taxon>
        <taxon>Bacillati</taxon>
        <taxon>Actinomycetota</taxon>
        <taxon>Actinomycetes</taxon>
        <taxon>Micrococcales</taxon>
        <taxon>Micrococcaceae</taxon>
        <taxon>Glutamicibacter</taxon>
    </lineage>
</organism>
<protein>
    <recommendedName>
        <fullName evidence="4">Transposase</fullName>
    </recommendedName>
</protein>
<proteinExistence type="predicted"/>
<sequence>MHVNAASNIAQAVTAHVKAEHHLEQTQATEKQAFTDALEKSWTQTELNKIGSRTRRRTRKSPKKRIQKPIVNRAHNNAPPLASR</sequence>
<feature type="region of interest" description="Disordered" evidence="1">
    <location>
        <begin position="48"/>
        <end position="84"/>
    </location>
</feature>
<feature type="compositionally biased region" description="Basic residues" evidence="1">
    <location>
        <begin position="52"/>
        <end position="67"/>
    </location>
</feature>
<keyword evidence="3" id="KW-1185">Reference proteome</keyword>
<evidence type="ECO:0008006" key="4">
    <source>
        <dbReference type="Google" id="ProtNLM"/>
    </source>
</evidence>
<reference evidence="3" key="2">
    <citation type="submission" date="2010-07" db="EMBL/GenBank/DDBJ databases">
        <title>Complete genome sequence of Arthrobacter arilaitensis (strain DSM 16368 / CIP 108037 / JCM 13566 / Re117).</title>
        <authorList>
            <person name="Genoscope."/>
        </authorList>
    </citation>
    <scope>NUCLEOTIDE SEQUENCE [LARGE SCALE GENOMIC DNA]</scope>
    <source>
        <strain evidence="3">DSM 16368 / CIP 108037 / IAM 15318 / JCM 13566 / Re117</strain>
    </source>
</reference>
<gene>
    <name evidence="2" type="ordered locus">AARI_29660</name>
</gene>
<dbReference type="EMBL" id="FQ311875">
    <property type="protein sequence ID" value="CBT77162.1"/>
    <property type="molecule type" value="Genomic_DNA"/>
</dbReference>
<evidence type="ECO:0000256" key="1">
    <source>
        <dbReference type="SAM" id="MobiDB-lite"/>
    </source>
</evidence>
<evidence type="ECO:0000313" key="3">
    <source>
        <dbReference type="Proteomes" id="UP000006878"/>
    </source>
</evidence>
<dbReference type="Proteomes" id="UP000006878">
    <property type="component" value="Chromosome"/>
</dbReference>
<evidence type="ECO:0000313" key="2">
    <source>
        <dbReference type="EMBL" id="CBT77162.1"/>
    </source>
</evidence>
<name>A0ABP1U584_GLUAR</name>
<reference evidence="3" key="1">
    <citation type="journal article" date="2010" name="PLoS ONE">
        <title>The Arthrobacter arilaitensis Re117 genome sequence reveals its genetic adaptation to the surface of cheese.</title>
        <authorList>
            <person name="Monnet C."/>
            <person name="Loux V."/>
            <person name="Gibrat J.F."/>
            <person name="Spinnler E."/>
            <person name="Barbe V."/>
            <person name="Vacherie B."/>
            <person name="Gavory F."/>
            <person name="Gourbeyre E."/>
            <person name="Siguier P."/>
            <person name="Chandler M."/>
            <person name="Elleuch R."/>
            <person name="Irlinger F."/>
            <person name="Vallaeys T."/>
        </authorList>
    </citation>
    <scope>NUCLEOTIDE SEQUENCE</scope>
    <source>
        <strain evidence="3">DSM 16368 / CIP 108037 / IAM 15318 / JCM 13566 / Re117</strain>
    </source>
</reference>
<accession>A0ABP1U584</accession>